<organism evidence="1 2">
    <name type="scientific">Myxococcus llanfairpwllgwyngyllgogerychwyrndrobwllllantysiliogogogochensis</name>
    <dbReference type="NCBI Taxonomy" id="2590453"/>
    <lineage>
        <taxon>Bacteria</taxon>
        <taxon>Pseudomonadati</taxon>
        <taxon>Myxococcota</taxon>
        <taxon>Myxococcia</taxon>
        <taxon>Myxococcales</taxon>
        <taxon>Cystobacterineae</taxon>
        <taxon>Myxococcaceae</taxon>
        <taxon>Myxococcus</taxon>
    </lineage>
</organism>
<proteinExistence type="predicted"/>
<dbReference type="EMBL" id="VIFM01000075">
    <property type="protein sequence ID" value="TQF14188.1"/>
    <property type="molecule type" value="Genomic_DNA"/>
</dbReference>
<protein>
    <submittedName>
        <fullName evidence="1">ATP-binding protein</fullName>
    </submittedName>
</protein>
<reference evidence="1 2" key="1">
    <citation type="submission" date="2019-06" db="EMBL/GenBank/DDBJ databases">
        <authorList>
            <person name="Livingstone P."/>
            <person name="Whitworth D."/>
        </authorList>
    </citation>
    <scope>NUCLEOTIDE SEQUENCE [LARGE SCALE GENOMIC DNA]</scope>
    <source>
        <strain evidence="1 2">AM401</strain>
    </source>
</reference>
<keyword evidence="1" id="KW-0067">ATP-binding</keyword>
<comment type="caution">
    <text evidence="1">The sequence shown here is derived from an EMBL/GenBank/DDBJ whole genome shotgun (WGS) entry which is preliminary data.</text>
</comment>
<gene>
    <name evidence="1" type="ORF">FJV41_20090</name>
</gene>
<evidence type="ECO:0000313" key="2">
    <source>
        <dbReference type="Proteomes" id="UP000315369"/>
    </source>
</evidence>
<dbReference type="GO" id="GO:0005524">
    <property type="term" value="F:ATP binding"/>
    <property type="evidence" value="ECO:0007669"/>
    <property type="project" value="UniProtKB-KW"/>
</dbReference>
<accession>A0A540WYX4</accession>
<keyword evidence="1" id="KW-0547">Nucleotide-binding</keyword>
<evidence type="ECO:0000313" key="1">
    <source>
        <dbReference type="EMBL" id="TQF14188.1"/>
    </source>
</evidence>
<dbReference type="Proteomes" id="UP000315369">
    <property type="component" value="Unassembled WGS sequence"/>
</dbReference>
<dbReference type="RefSeq" id="WP_141644124.1">
    <property type="nucleotide sequence ID" value="NZ_VIFM01000075.1"/>
</dbReference>
<dbReference type="OrthoDB" id="336284at2"/>
<keyword evidence="2" id="KW-1185">Reference proteome</keyword>
<name>A0A540WYX4_9BACT</name>
<sequence>MLVEKGWSGAFGWDKLLESQRVLIVSEAGAGKTYECAAQKQVLWDRGEPAFHLELAQLATTSLCDLLSPVEEARFEEWRAAQSAVATFFLDSIDELKLTLGSFDLALKRLSKAVAGQFGRVRIVSTTRPIAVDKQLIQKHFPVPEPVALIPSGDAFADIAMGRQRQNSSKKEKGTVPVWRSVALMPLSNEQILEMAAIEGVDDAEALLADIRARNAEEFSRRPQDLIELCADWREHRRIRTHREQVAQNVRVKLKPRTDRREPAQLSPDKSFEGASRIALAALLTRRLTIRLSVEADRSGDPGTALDPSVVLHDWTPEERDTLLERALFGFASYGRVRFHHRSVVEFLAARRLEDRLGQGMPIKEVKRLLFAETHQGIRVVRPIMRPVAAWLAAEQSSIFSEVRDREPEVLLEHADPGSLPLPQRIDALKSYVRHYGQGGWRGLHVPRVQVHRFASPDLAIHVLGLWQGPIENPEVRGLLLELIGAGPIPACADVAHDIANDVSATHRERLDAIDALVRLEDPRLEALTQSIVNAPGNWPEKVVRAAVVRLFPQKIAPDRLYEILKGLRETGNSVDELGWMLSSEIARVEFKPGYLAELRVGFTALVAENLVWVNQWPHLVSRRPYLLSALAAVCLRLIRAGDTDAAVLRSSMIALRLHRDGRANEKHVKDLRNALAELAPPLRAAVYWADDAFNEAMHPQADPWKRVCNVSNDGPLKLNDAQDGVWVRRILADRSQSLPERAMMLYVSMYDVRDDAGDLREYIESLRRYVADEPSLMSLFEQCLAPRKIDPEEIALNARVEEQRQAAERRKAKDREDWVAFWREVAEHPRTAFSPDRKGNTAWNLWQAMQRSGDESRASGWNRRFIEQHFGKDVADQLRTSMHSIWREDRPTLRYERPDDERGTFLIRWQLGLAAIAAEAEDPDWARKLSIEEAELATRYAPIEPSDFPAWLESLARAHPAEVERTLGPDLTAELDEVAAKSSVGILLQNVSHAPATVLHLFLPRLRAWLDTHSGNLRDGEDNTILLERLVRVLEILLEHGDGAIQDRIRAMAEDYLKGSADGVFTPVWLTTLMRLDPASGTNAIETLLGPLTPGATGFAINVFGTMFGEREGQLLVDLRKSGFTPTLLLRLARLSYKHVRIQDDITHEGAYSPGPRDWAQDGRNVLLSAILDARGTDAWAVKLEMVKEPLFADFRDRLALLAREKAAEEVSGGVLTESGVSILDRYGSAPPMTRDDMFAMLVDRLDDLDDLLLQDVSPRGAWGNIKDEKTMRQVIALQLRNAANRIYTVDQEAVTADEKETDIRLRVASSGQQGTIELKIGEHWSGRDLRDTVNNQLVTKYMAAETCRSGCLLVTVASNQNWKNPDTGETLDINGLRKMLDAEAARIVDKWGGSVRVAAKVLDLRPRLTAEAKIGGGKKE</sequence>